<accession>A0ABU6ZVT5</accession>
<gene>
    <name evidence="1" type="ORF">PIB30_097557</name>
</gene>
<sequence length="107" mass="12120">MELMGECNGWTSRMKALDSDDEEEPTRYYAIIRRSSLSRHHLNGKDEGNSVSGEEESFKDSVFGYHLRRIRVLECLVNKDGVLGLGYKGNVAFGRGLWVDATNLYDS</sequence>
<keyword evidence="2" id="KW-1185">Reference proteome</keyword>
<name>A0ABU6ZVT5_9FABA</name>
<evidence type="ECO:0000313" key="1">
    <source>
        <dbReference type="EMBL" id="MED6225841.1"/>
    </source>
</evidence>
<dbReference type="EMBL" id="JASCZI010274269">
    <property type="protein sequence ID" value="MED6225841.1"/>
    <property type="molecule type" value="Genomic_DNA"/>
</dbReference>
<comment type="caution">
    <text evidence="1">The sequence shown here is derived from an EMBL/GenBank/DDBJ whole genome shotgun (WGS) entry which is preliminary data.</text>
</comment>
<organism evidence="1 2">
    <name type="scientific">Stylosanthes scabra</name>
    <dbReference type="NCBI Taxonomy" id="79078"/>
    <lineage>
        <taxon>Eukaryota</taxon>
        <taxon>Viridiplantae</taxon>
        <taxon>Streptophyta</taxon>
        <taxon>Embryophyta</taxon>
        <taxon>Tracheophyta</taxon>
        <taxon>Spermatophyta</taxon>
        <taxon>Magnoliopsida</taxon>
        <taxon>eudicotyledons</taxon>
        <taxon>Gunneridae</taxon>
        <taxon>Pentapetalae</taxon>
        <taxon>rosids</taxon>
        <taxon>fabids</taxon>
        <taxon>Fabales</taxon>
        <taxon>Fabaceae</taxon>
        <taxon>Papilionoideae</taxon>
        <taxon>50 kb inversion clade</taxon>
        <taxon>dalbergioids sensu lato</taxon>
        <taxon>Dalbergieae</taxon>
        <taxon>Pterocarpus clade</taxon>
        <taxon>Stylosanthes</taxon>
    </lineage>
</organism>
<reference evidence="1 2" key="1">
    <citation type="journal article" date="2023" name="Plants (Basel)">
        <title>Bridging the Gap: Combining Genomics and Transcriptomics Approaches to Understand Stylosanthes scabra, an Orphan Legume from the Brazilian Caatinga.</title>
        <authorList>
            <person name="Ferreira-Neto J.R.C."/>
            <person name="da Silva M.D."/>
            <person name="Binneck E."/>
            <person name="de Melo N.F."/>
            <person name="da Silva R.H."/>
            <person name="de Melo A.L.T.M."/>
            <person name="Pandolfi V."/>
            <person name="Bustamante F.O."/>
            <person name="Brasileiro-Vidal A.C."/>
            <person name="Benko-Iseppon A.M."/>
        </authorList>
    </citation>
    <scope>NUCLEOTIDE SEQUENCE [LARGE SCALE GENOMIC DNA]</scope>
    <source>
        <tissue evidence="1">Leaves</tissue>
    </source>
</reference>
<protein>
    <submittedName>
        <fullName evidence="1">Uncharacterized protein</fullName>
    </submittedName>
</protein>
<proteinExistence type="predicted"/>
<evidence type="ECO:0000313" key="2">
    <source>
        <dbReference type="Proteomes" id="UP001341840"/>
    </source>
</evidence>
<dbReference type="Proteomes" id="UP001341840">
    <property type="component" value="Unassembled WGS sequence"/>
</dbReference>